<protein>
    <submittedName>
        <fullName evidence="2">Uncharacterized protein</fullName>
    </submittedName>
</protein>
<dbReference type="RefSeq" id="WP_386337268.1">
    <property type="nucleotide sequence ID" value="NZ_JBHSFG010000009.1"/>
</dbReference>
<evidence type="ECO:0000256" key="1">
    <source>
        <dbReference type="SAM" id="MobiDB-lite"/>
    </source>
</evidence>
<gene>
    <name evidence="2" type="ORF">ACFPH6_03930</name>
</gene>
<dbReference type="Proteomes" id="UP001596012">
    <property type="component" value="Unassembled WGS sequence"/>
</dbReference>
<organism evidence="2 3">
    <name type="scientific">Streptomyces xiangluensis</name>
    <dbReference type="NCBI Taxonomy" id="2665720"/>
    <lineage>
        <taxon>Bacteria</taxon>
        <taxon>Bacillati</taxon>
        <taxon>Actinomycetota</taxon>
        <taxon>Actinomycetes</taxon>
        <taxon>Kitasatosporales</taxon>
        <taxon>Streptomycetaceae</taxon>
        <taxon>Streptomyces</taxon>
    </lineage>
</organism>
<keyword evidence="3" id="KW-1185">Reference proteome</keyword>
<name>A0ABV8YEJ8_9ACTN</name>
<evidence type="ECO:0000313" key="3">
    <source>
        <dbReference type="Proteomes" id="UP001596012"/>
    </source>
</evidence>
<sequence length="68" mass="6926">MTENRGSTLLELPDPQPAAPPAAKLPDQPAYQQILAVLAAADAASTGAAGGEAMDMEIAPNNINNARL</sequence>
<evidence type="ECO:0000313" key="2">
    <source>
        <dbReference type="EMBL" id="MFC4463744.1"/>
    </source>
</evidence>
<dbReference type="EMBL" id="JBHSFG010000009">
    <property type="protein sequence ID" value="MFC4463744.1"/>
    <property type="molecule type" value="Genomic_DNA"/>
</dbReference>
<proteinExistence type="predicted"/>
<feature type="region of interest" description="Disordered" evidence="1">
    <location>
        <begin position="1"/>
        <end position="25"/>
    </location>
</feature>
<comment type="caution">
    <text evidence="2">The sequence shown here is derived from an EMBL/GenBank/DDBJ whole genome shotgun (WGS) entry which is preliminary data.</text>
</comment>
<accession>A0ABV8YEJ8</accession>
<reference evidence="3" key="1">
    <citation type="journal article" date="2019" name="Int. J. Syst. Evol. Microbiol.">
        <title>The Global Catalogue of Microorganisms (GCM) 10K type strain sequencing project: providing services to taxonomists for standard genome sequencing and annotation.</title>
        <authorList>
            <consortium name="The Broad Institute Genomics Platform"/>
            <consortium name="The Broad Institute Genome Sequencing Center for Infectious Disease"/>
            <person name="Wu L."/>
            <person name="Ma J."/>
        </authorList>
    </citation>
    <scope>NUCLEOTIDE SEQUENCE [LARGE SCALE GENOMIC DNA]</scope>
    <source>
        <strain evidence="3">DT43</strain>
    </source>
</reference>